<protein>
    <submittedName>
        <fullName evidence="1">Stationary phase survival protein SurE</fullName>
    </submittedName>
</protein>
<evidence type="ECO:0000313" key="1">
    <source>
        <dbReference type="EMBL" id="QCT94850.1"/>
    </source>
</evidence>
<keyword evidence="2" id="KW-1185">Reference proteome</keyword>
<name>A0ABX5V981_9BACT</name>
<sequence length="169" mass="20438">MEYSQYILNNDIKILSNYPFKMCDVEDDFNEFLKKVINYDFGVWIDEKNKNLKFTQIKIYNNKRKLLNYEDVVLNFLVFFNEILREQIGVCIDKKIPKIVDNKLTYLIIQRKDYKDFDENYFIANKGEIIFPAISKEYNLELALIKLADLKRRSKKNLIKFHINNKKEK</sequence>
<evidence type="ECO:0000313" key="2">
    <source>
        <dbReference type="Proteomes" id="UP000306825"/>
    </source>
</evidence>
<reference evidence="1 2" key="1">
    <citation type="submission" date="2019-05" db="EMBL/GenBank/DDBJ databases">
        <title>A comparative analysis of the Nautiliaceae.</title>
        <authorList>
            <person name="Grosche A."/>
            <person name="Smedile F."/>
            <person name="Vetriani C."/>
        </authorList>
    </citation>
    <scope>NUCLEOTIDE SEQUENCE [LARGE SCALE GENOMIC DNA]</scope>
    <source>
        <strain evidence="1 2">TB-2</strain>
    </source>
</reference>
<dbReference type="RefSeq" id="WP_138323548.1">
    <property type="nucleotide sequence ID" value="NZ_CP040463.1"/>
</dbReference>
<gene>
    <name evidence="1" type="ORF">FE773_06530</name>
</gene>
<accession>A0ABX5V981</accession>
<organism evidence="1 2">
    <name type="scientific">Caminibacter mediatlanticus TB-2</name>
    <dbReference type="NCBI Taxonomy" id="391592"/>
    <lineage>
        <taxon>Bacteria</taxon>
        <taxon>Pseudomonadati</taxon>
        <taxon>Campylobacterota</taxon>
        <taxon>Epsilonproteobacteria</taxon>
        <taxon>Nautiliales</taxon>
        <taxon>Nautiliaceae</taxon>
        <taxon>Caminibacter</taxon>
    </lineage>
</organism>
<dbReference type="EMBL" id="CP040463">
    <property type="protein sequence ID" value="QCT94850.1"/>
    <property type="molecule type" value="Genomic_DNA"/>
</dbReference>
<proteinExistence type="predicted"/>
<dbReference type="Proteomes" id="UP000306825">
    <property type="component" value="Chromosome"/>
</dbReference>